<dbReference type="SUPFAM" id="SSF69645">
    <property type="entry name" value="Arp2/3 complex subunits"/>
    <property type="match status" value="2"/>
</dbReference>
<sequence>MNTDPELDRSHKEPKDGMLSEGITSAKGNFAETLPISNDKFSEGGPDNKVLSQITVSGRQCISHEGMSPSSGNIPDKPTEIDHHLYEFGSVEYHIQASLSEPNNTYLSISTPLLSQGVLLSHGLPRHTTEMFEGIPPDVLEIVEPAREGYQLTLRLDLARIPRKKDSVKMITQISSVQAAILSFQLKEILRNISNEDLSLGMYKPLKLVYHPSETFFVVKQPTKFTAVFPMRFKENTDVSIATAFFQELMDVGSSTAFAKAPPCHWSPIPPPELRGELIEDLSTNGGFVSFEISSRHVEGKKLDKTVWGVLNFYSLVKYHVKNYKVLNSHMLTPKINVKQCTRGFIQRRIRKRLQNLVERSGYYKIIVPKEVQLGYRRMRKLISLSRSKLLKGRRSLTNKIKRIGSRIKIHAFNRFRRRWLTFPRFSSVTSYTY</sequence>
<comment type="similarity">
    <text evidence="2">Belongs to the ARPC2 family.</text>
</comment>
<dbReference type="PANTHER" id="PTHR12058:SF1">
    <property type="entry name" value="ACTIN-RELATED PROTEIN 2_3 COMPLEX SUBUNIT 2B"/>
    <property type="match status" value="1"/>
</dbReference>
<protein>
    <recommendedName>
        <fullName evidence="9">Arp2/3 complex 34 kDa subunit</fullName>
    </recommendedName>
</protein>
<proteinExistence type="inferred from homology"/>
<organism evidence="7 8">
    <name type="scientific">Escallonia herrerae</name>
    <dbReference type="NCBI Taxonomy" id="1293975"/>
    <lineage>
        <taxon>Eukaryota</taxon>
        <taxon>Viridiplantae</taxon>
        <taxon>Streptophyta</taxon>
        <taxon>Embryophyta</taxon>
        <taxon>Tracheophyta</taxon>
        <taxon>Spermatophyta</taxon>
        <taxon>Magnoliopsida</taxon>
        <taxon>eudicotyledons</taxon>
        <taxon>Gunneridae</taxon>
        <taxon>Pentapetalae</taxon>
        <taxon>asterids</taxon>
        <taxon>campanulids</taxon>
        <taxon>Escalloniales</taxon>
        <taxon>Escalloniaceae</taxon>
        <taxon>Escallonia</taxon>
    </lineage>
</organism>
<reference evidence="7" key="1">
    <citation type="submission" date="2022-12" db="EMBL/GenBank/DDBJ databases">
        <title>Draft genome assemblies for two species of Escallonia (Escalloniales).</title>
        <authorList>
            <person name="Chanderbali A."/>
            <person name="Dervinis C."/>
            <person name="Anghel I."/>
            <person name="Soltis D."/>
            <person name="Soltis P."/>
            <person name="Zapata F."/>
        </authorList>
    </citation>
    <scope>NUCLEOTIDE SEQUENCE</scope>
    <source>
        <strain evidence="7">UCBG64.0493</strain>
        <tissue evidence="7">Leaf</tissue>
    </source>
</reference>
<feature type="compositionally biased region" description="Basic and acidic residues" evidence="6">
    <location>
        <begin position="1"/>
        <end position="18"/>
    </location>
</feature>
<evidence type="ECO:0000313" key="7">
    <source>
        <dbReference type="EMBL" id="KAK3022509.1"/>
    </source>
</evidence>
<dbReference type="InterPro" id="IPR034666">
    <property type="entry name" value="ARPC2/4"/>
</dbReference>
<keyword evidence="3" id="KW-0963">Cytoplasm</keyword>
<evidence type="ECO:0000256" key="2">
    <source>
        <dbReference type="ARBA" id="ARBA00007192"/>
    </source>
</evidence>
<evidence type="ECO:0000313" key="8">
    <source>
        <dbReference type="Proteomes" id="UP001188597"/>
    </source>
</evidence>
<gene>
    <name evidence="7" type="ORF">RJ639_046786</name>
</gene>
<dbReference type="GO" id="GO:0034314">
    <property type="term" value="P:Arp2/3 complex-mediated actin nucleation"/>
    <property type="evidence" value="ECO:0007669"/>
    <property type="project" value="InterPro"/>
</dbReference>
<keyword evidence="5" id="KW-0206">Cytoskeleton</keyword>
<evidence type="ECO:0000256" key="6">
    <source>
        <dbReference type="SAM" id="MobiDB-lite"/>
    </source>
</evidence>
<dbReference type="GO" id="GO:0051015">
    <property type="term" value="F:actin filament binding"/>
    <property type="evidence" value="ECO:0007669"/>
    <property type="project" value="TreeGrafter"/>
</dbReference>
<name>A0AA88W9M3_9ASTE</name>
<keyword evidence="4" id="KW-0009">Actin-binding</keyword>
<dbReference type="Proteomes" id="UP001188597">
    <property type="component" value="Unassembled WGS sequence"/>
</dbReference>
<evidence type="ECO:0000256" key="4">
    <source>
        <dbReference type="ARBA" id="ARBA00023203"/>
    </source>
</evidence>
<comment type="subcellular location">
    <subcellularLocation>
        <location evidence="1">Cytoplasm</location>
        <location evidence="1">Cytoskeleton</location>
    </subcellularLocation>
</comment>
<dbReference type="PANTHER" id="PTHR12058">
    <property type="entry name" value="ARP2/3 COMPLEX 34 KDA SUBUNIT"/>
    <property type="match status" value="1"/>
</dbReference>
<evidence type="ECO:0000256" key="1">
    <source>
        <dbReference type="ARBA" id="ARBA00004245"/>
    </source>
</evidence>
<dbReference type="AlphaFoldDB" id="A0AA88W9M3"/>
<evidence type="ECO:0008006" key="9">
    <source>
        <dbReference type="Google" id="ProtNLM"/>
    </source>
</evidence>
<dbReference type="Gene3D" id="3.30.1460.20">
    <property type="match status" value="2"/>
</dbReference>
<evidence type="ECO:0000256" key="3">
    <source>
        <dbReference type="ARBA" id="ARBA00022490"/>
    </source>
</evidence>
<dbReference type="GO" id="GO:0030041">
    <property type="term" value="P:actin filament polymerization"/>
    <property type="evidence" value="ECO:0007669"/>
    <property type="project" value="InterPro"/>
</dbReference>
<dbReference type="GO" id="GO:0005885">
    <property type="term" value="C:Arp2/3 protein complex"/>
    <property type="evidence" value="ECO:0007669"/>
    <property type="project" value="InterPro"/>
</dbReference>
<dbReference type="EMBL" id="JAVXUP010000707">
    <property type="protein sequence ID" value="KAK3022509.1"/>
    <property type="molecule type" value="Genomic_DNA"/>
</dbReference>
<keyword evidence="8" id="KW-1185">Reference proteome</keyword>
<feature type="region of interest" description="Disordered" evidence="6">
    <location>
        <begin position="1"/>
        <end position="25"/>
    </location>
</feature>
<dbReference type="Pfam" id="PF04045">
    <property type="entry name" value="P34-Arc"/>
    <property type="match status" value="1"/>
</dbReference>
<evidence type="ECO:0000256" key="5">
    <source>
        <dbReference type="ARBA" id="ARBA00023212"/>
    </source>
</evidence>
<dbReference type="InterPro" id="IPR007188">
    <property type="entry name" value="ARPC2"/>
</dbReference>
<dbReference type="GO" id="GO:0005200">
    <property type="term" value="F:structural constituent of cytoskeleton"/>
    <property type="evidence" value="ECO:0007669"/>
    <property type="project" value="TreeGrafter"/>
</dbReference>
<accession>A0AA88W9M3</accession>
<comment type="caution">
    <text evidence="7">The sequence shown here is derived from an EMBL/GenBank/DDBJ whole genome shotgun (WGS) entry which is preliminary data.</text>
</comment>